<feature type="region of interest" description="Disordered" evidence="1">
    <location>
        <begin position="1"/>
        <end position="20"/>
    </location>
</feature>
<name>A0A9P4QNZ9_9PLEO</name>
<evidence type="ECO:0000256" key="1">
    <source>
        <dbReference type="SAM" id="MobiDB-lite"/>
    </source>
</evidence>
<sequence length="105" mass="12029">MSQHTDSTKPSTTSPSLRRNVHIRHTLSHLNTPLHSTIPPFDIKLTKGRSHPYWFNQSTLPITPPPPMKHLPRTIRNPQPPTHPFIHYRNHTLSESPPCTPKKSP</sequence>
<dbReference type="AlphaFoldDB" id="A0A9P4QNZ9"/>
<reference evidence="2" key="1">
    <citation type="journal article" date="2020" name="Stud. Mycol.">
        <title>101 Dothideomycetes genomes: a test case for predicting lifestyles and emergence of pathogens.</title>
        <authorList>
            <person name="Haridas S."/>
            <person name="Albert R."/>
            <person name="Binder M."/>
            <person name="Bloem J."/>
            <person name="Labutti K."/>
            <person name="Salamov A."/>
            <person name="Andreopoulos B."/>
            <person name="Baker S."/>
            <person name="Barry K."/>
            <person name="Bills G."/>
            <person name="Bluhm B."/>
            <person name="Cannon C."/>
            <person name="Castanera R."/>
            <person name="Culley D."/>
            <person name="Daum C."/>
            <person name="Ezra D."/>
            <person name="Gonzalez J."/>
            <person name="Henrissat B."/>
            <person name="Kuo A."/>
            <person name="Liang C."/>
            <person name="Lipzen A."/>
            <person name="Lutzoni F."/>
            <person name="Magnuson J."/>
            <person name="Mondo S."/>
            <person name="Nolan M."/>
            <person name="Ohm R."/>
            <person name="Pangilinan J."/>
            <person name="Park H.-J."/>
            <person name="Ramirez L."/>
            <person name="Alfaro M."/>
            <person name="Sun H."/>
            <person name="Tritt A."/>
            <person name="Yoshinaga Y."/>
            <person name="Zwiers L.-H."/>
            <person name="Turgeon B."/>
            <person name="Goodwin S."/>
            <person name="Spatafora J."/>
            <person name="Crous P."/>
            <person name="Grigoriev I."/>
        </authorList>
    </citation>
    <scope>NUCLEOTIDE SEQUENCE</scope>
    <source>
        <strain evidence="2">CBS 125425</strain>
    </source>
</reference>
<evidence type="ECO:0000313" key="2">
    <source>
        <dbReference type="EMBL" id="KAF2728434.1"/>
    </source>
</evidence>
<accession>A0A9P4QNZ9</accession>
<comment type="caution">
    <text evidence="2">The sequence shown here is derived from an EMBL/GenBank/DDBJ whole genome shotgun (WGS) entry which is preliminary data.</text>
</comment>
<proteinExistence type="predicted"/>
<gene>
    <name evidence="2" type="ORF">EJ04DRAFT_516601</name>
</gene>
<dbReference type="EMBL" id="ML996280">
    <property type="protein sequence ID" value="KAF2728434.1"/>
    <property type="molecule type" value="Genomic_DNA"/>
</dbReference>
<feature type="region of interest" description="Disordered" evidence="1">
    <location>
        <begin position="56"/>
        <end position="84"/>
    </location>
</feature>
<keyword evidence="3" id="KW-1185">Reference proteome</keyword>
<protein>
    <submittedName>
        <fullName evidence="2">Uncharacterized protein</fullName>
    </submittedName>
</protein>
<evidence type="ECO:0000313" key="3">
    <source>
        <dbReference type="Proteomes" id="UP000799444"/>
    </source>
</evidence>
<organism evidence="2 3">
    <name type="scientific">Polyplosphaeria fusca</name>
    <dbReference type="NCBI Taxonomy" id="682080"/>
    <lineage>
        <taxon>Eukaryota</taxon>
        <taxon>Fungi</taxon>
        <taxon>Dikarya</taxon>
        <taxon>Ascomycota</taxon>
        <taxon>Pezizomycotina</taxon>
        <taxon>Dothideomycetes</taxon>
        <taxon>Pleosporomycetidae</taxon>
        <taxon>Pleosporales</taxon>
        <taxon>Tetraplosphaeriaceae</taxon>
        <taxon>Polyplosphaeria</taxon>
    </lineage>
</organism>
<dbReference type="Proteomes" id="UP000799444">
    <property type="component" value="Unassembled WGS sequence"/>
</dbReference>